<dbReference type="Gene3D" id="2.60.120.600">
    <property type="entry name" value="Domain of unknown function DUF1214, C-terminal domain"/>
    <property type="match status" value="1"/>
</dbReference>
<dbReference type="AlphaFoldDB" id="A0A9Q7APR0"/>
<dbReference type="Gene3D" id="2.60.40.1610">
    <property type="entry name" value="Domain of unknown function DUF1254"/>
    <property type="match status" value="1"/>
</dbReference>
<dbReference type="PANTHER" id="PTHR36509:SF2">
    <property type="entry name" value="BLL3101 PROTEIN"/>
    <property type="match status" value="1"/>
</dbReference>
<keyword evidence="4" id="KW-1185">Reference proteome</keyword>
<evidence type="ECO:0000259" key="1">
    <source>
        <dbReference type="Pfam" id="PF06742"/>
    </source>
</evidence>
<dbReference type="InterPro" id="IPR010621">
    <property type="entry name" value="DUF1214"/>
</dbReference>
<evidence type="ECO:0000313" key="4">
    <source>
        <dbReference type="Proteomes" id="UP000671879"/>
    </source>
</evidence>
<reference evidence="4" key="1">
    <citation type="submission" date="2021-04" db="EMBL/GenBank/DDBJ databases">
        <title>A novel Synergistetes isolate from a pyrite-forming mixed culture.</title>
        <authorList>
            <person name="Bunk B."/>
            <person name="Sproer C."/>
            <person name="Spring S."/>
            <person name="Pester M."/>
        </authorList>
    </citation>
    <scope>NUCLEOTIDE SEQUENCE [LARGE SCALE GENOMIC DNA]</scope>
    <source>
        <strain evidence="4">J.5.4.2-T.3.5.2</strain>
    </source>
</reference>
<dbReference type="KEGG" id="aram:KAR29_01480"/>
<sequence length="471" mass="51593">MKERGRFLRRLPLLLIVSLVPLFGCSSSDRALTAEEARSLAREAYIFAFPMMENYKTMQAQALLPGRFNVFTHSTRLQDPSYTDIVRPNNDTLYSTLWLDLRAEPMVISAPAVEDRYVSFQLVDMYTYNFGYVGTRTTGRGARTFLVAGPNWQGEKPNGVDDLFRSEGDFVLCLGRTLVDGTVEGDLETVLALQRNYVARPLSAFLDQAAPEAPSGDIFPLYVKDLAESASFIGYFNFLLANLVVDPSEEELIESFGAIGIAPGLLFDERNYDEAILAAVEEGIAQALDEIAHSAASLSESRNGWNLAKRIFGSREQLQGEYLVRAGAAYVGLYGNDLEEAYYPSANTAIDGEPLDASANAYEISFGADELPPVGEGGFWSLTLYDLPDQFLVANAIGRYSIGDRTPGLVFGPDGSLTLYIQKDTPGAGRESNWLPAPDGPFSLTLRIYLPDEEALDPLYAPPGLTGRTAP</sequence>
<name>A0A9Q7APR0_9BACT</name>
<organism evidence="3 4">
    <name type="scientific">Aminithiophilus ramosus</name>
    <dbReference type="NCBI Taxonomy" id="3029084"/>
    <lineage>
        <taxon>Bacteria</taxon>
        <taxon>Thermotogati</taxon>
        <taxon>Synergistota</taxon>
        <taxon>Synergistia</taxon>
        <taxon>Synergistales</taxon>
        <taxon>Aminithiophilaceae</taxon>
        <taxon>Aminithiophilus</taxon>
    </lineage>
</organism>
<proteinExistence type="predicted"/>
<evidence type="ECO:0000313" key="3">
    <source>
        <dbReference type="EMBL" id="QTX32642.1"/>
    </source>
</evidence>
<dbReference type="SUPFAM" id="SSF160935">
    <property type="entry name" value="VPA0735-like"/>
    <property type="match status" value="1"/>
</dbReference>
<dbReference type="PANTHER" id="PTHR36509">
    <property type="entry name" value="BLL3101 PROTEIN"/>
    <property type="match status" value="1"/>
</dbReference>
<dbReference type="Proteomes" id="UP000671879">
    <property type="component" value="Chromosome"/>
</dbReference>
<protein>
    <submittedName>
        <fullName evidence="3">DUF1254 domain-containing protein</fullName>
    </submittedName>
</protein>
<feature type="domain" description="DUF1214" evidence="1">
    <location>
        <begin position="340"/>
        <end position="452"/>
    </location>
</feature>
<dbReference type="InterPro" id="IPR037050">
    <property type="entry name" value="DUF1254_sf"/>
</dbReference>
<dbReference type="EMBL" id="CP072943">
    <property type="protein sequence ID" value="QTX32642.1"/>
    <property type="molecule type" value="Genomic_DNA"/>
</dbReference>
<feature type="domain" description="DUF1254" evidence="2">
    <location>
        <begin position="68"/>
        <end position="201"/>
    </location>
</feature>
<dbReference type="Pfam" id="PF06863">
    <property type="entry name" value="DUF1254"/>
    <property type="match status" value="1"/>
</dbReference>
<dbReference type="InterPro" id="IPR037049">
    <property type="entry name" value="DUF1214_C_sf"/>
</dbReference>
<gene>
    <name evidence="3" type="ORF">KAR29_01480</name>
</gene>
<dbReference type="Pfam" id="PF06742">
    <property type="entry name" value="DUF1214"/>
    <property type="match status" value="1"/>
</dbReference>
<accession>A0A9Q7APR0</accession>
<dbReference type="InterPro" id="IPR010679">
    <property type="entry name" value="DUF1254"/>
</dbReference>
<dbReference type="RefSeq" id="WP_274373891.1">
    <property type="nucleotide sequence ID" value="NZ_CP072943.1"/>
</dbReference>
<evidence type="ECO:0000259" key="2">
    <source>
        <dbReference type="Pfam" id="PF06863"/>
    </source>
</evidence>